<gene>
    <name evidence="1" type="ORF">MNBD_BACTEROID07-1010</name>
</gene>
<name>A0A3B0V8L3_9ZZZZ</name>
<organism evidence="1">
    <name type="scientific">hydrothermal vent metagenome</name>
    <dbReference type="NCBI Taxonomy" id="652676"/>
    <lineage>
        <taxon>unclassified sequences</taxon>
        <taxon>metagenomes</taxon>
        <taxon>ecological metagenomes</taxon>
    </lineage>
</organism>
<sequence>MKKIVTLLFGLSFLLLISSCSKTIYFTQDMRNNLNSNYLSIDKIQFYNSRKIILRRNLSYADTKVARGKINFENGQYVESIIIPKKTPGVAVSEGSDYINVAFEDGTNRFLRFVRNSNNEYQISASKWNQGYGKVKYDTLVYYIEPKSSKALLKLIKNDEYNLQKSTRRLKGKTVEK</sequence>
<protein>
    <recommendedName>
        <fullName evidence="2">Lipoprotein</fullName>
    </recommendedName>
</protein>
<dbReference type="AlphaFoldDB" id="A0A3B0V8L3"/>
<dbReference type="EMBL" id="UOET01000215">
    <property type="protein sequence ID" value="VAW28284.1"/>
    <property type="molecule type" value="Genomic_DNA"/>
</dbReference>
<accession>A0A3B0V8L3</accession>
<evidence type="ECO:0000313" key="1">
    <source>
        <dbReference type="EMBL" id="VAW28284.1"/>
    </source>
</evidence>
<evidence type="ECO:0008006" key="2">
    <source>
        <dbReference type="Google" id="ProtNLM"/>
    </source>
</evidence>
<dbReference type="PROSITE" id="PS51257">
    <property type="entry name" value="PROKAR_LIPOPROTEIN"/>
    <property type="match status" value="1"/>
</dbReference>
<reference evidence="1" key="1">
    <citation type="submission" date="2018-06" db="EMBL/GenBank/DDBJ databases">
        <authorList>
            <person name="Zhirakovskaya E."/>
        </authorList>
    </citation>
    <scope>NUCLEOTIDE SEQUENCE</scope>
</reference>
<proteinExistence type="predicted"/>